<dbReference type="STRING" id="983967.A0A1E4T8V8"/>
<dbReference type="AlphaFoldDB" id="A0A1E4T8V8"/>
<keyword evidence="5" id="KW-0819">tRNA processing</keyword>
<evidence type="ECO:0000313" key="13">
    <source>
        <dbReference type="EMBL" id="ODV88205.1"/>
    </source>
</evidence>
<dbReference type="InterPro" id="IPR027794">
    <property type="entry name" value="tRNase_Z_dom"/>
</dbReference>
<evidence type="ECO:0000256" key="8">
    <source>
        <dbReference type="ARBA" id="ARBA00022759"/>
    </source>
</evidence>
<dbReference type="InterPro" id="IPR036866">
    <property type="entry name" value="RibonucZ/Hydroxyglut_hydro"/>
</dbReference>
<dbReference type="GO" id="GO:0005739">
    <property type="term" value="C:mitochondrion"/>
    <property type="evidence" value="ECO:0007669"/>
    <property type="project" value="TreeGrafter"/>
</dbReference>
<evidence type="ECO:0000256" key="2">
    <source>
        <dbReference type="ARBA" id="ARBA00001947"/>
    </source>
</evidence>
<evidence type="ECO:0000256" key="1">
    <source>
        <dbReference type="ARBA" id="ARBA00000402"/>
    </source>
</evidence>
<gene>
    <name evidence="13" type="ORF">CANARDRAFT_216493</name>
</gene>
<feature type="region of interest" description="Disordered" evidence="11">
    <location>
        <begin position="771"/>
        <end position="802"/>
    </location>
</feature>
<feature type="domain" description="tRNase Z endonuclease" evidence="12">
    <location>
        <begin position="7"/>
        <end position="50"/>
    </location>
</feature>
<comment type="similarity">
    <text evidence="3">Belongs to the RNase Z family.</text>
</comment>
<dbReference type="EC" id="3.1.26.11" evidence="4"/>
<evidence type="ECO:0000256" key="7">
    <source>
        <dbReference type="ARBA" id="ARBA00022723"/>
    </source>
</evidence>
<accession>A0A1E4T8V8</accession>
<dbReference type="GO" id="GO:0042781">
    <property type="term" value="F:3'-tRNA processing endoribonuclease activity"/>
    <property type="evidence" value="ECO:0007669"/>
    <property type="project" value="UniProtKB-EC"/>
</dbReference>
<protein>
    <recommendedName>
        <fullName evidence="4">ribonuclease Z</fullName>
        <ecNumber evidence="4">3.1.26.11</ecNumber>
    </recommendedName>
</protein>
<evidence type="ECO:0000256" key="9">
    <source>
        <dbReference type="ARBA" id="ARBA00022801"/>
    </source>
</evidence>
<keyword evidence="8" id="KW-0255">Endonuclease</keyword>
<sequence>MIRDTNSLERQLIGKVPEGLQRVCNEIGLRTSRLTNIFLTGVMDWSSVGGLAGLILTISDQGRKSLSVYHSGNNVLQFMISSWRSFVFRFGMDLEARDLEKDEVITHPSFSVKTINIEKEKDDNEDTLMHSDDLESSYSKIGNIVKSIFPTTESKTGQKTFLNTSLPKAIKNPQVSSNVLLTGSPTRGKFIREKAIELGVDVKFFKQLCRFESVVLPDGKVIEPEQVLEPIKYFGSVLFLDIPSQSHLQNTISHDWQSELTGPGASYKIVYHFLDSSLGDVLRTQEYQDFIESFGPETTHFISHKSYVPNILNFRYSYQFSFKWACILRKMFPLGNWSDKAILSIPENLNRVYPMISGETVLWKPSAPVEIIEETRAINIQSETHYEKLYDEQVANLDLDDVVPKNEMMEFVRDGQNSNKSVLRDSVDPNLKLIDQVQTLVLGTGSALPARYRNVLSNMVRLPYVDPITGEASFRCIFLDAGENTMGAINRLLGDDEVSKVFSELKLIYLSHLHADHHLGIASLIKRWNIEMLKRPIEKREKLYVVTPWQYKHFVNEINQVDDFVDLSMIEYLACDEFHSNYEDDIVHFKMVDIDDHSFDELKELKETPILFEKNAKLVKKFYKDLEMVEMKTCFANHCPFSYSCSLDFKLSKDETFKVSYSGDTRPQWKFGSMGQHSDLLIHESTLEDSKFEDAVAKRHSTTSEAVQIGISMMAKKILLTHFSQRYKTFDKIDIIFAFDNMLIEYGDFYMQKEAIKKAGSKFSLLFKNETEEEDVDEENTGAKEDKKSKKSKKGKKRKIDS</sequence>
<keyword evidence="10" id="KW-0862">Zinc</keyword>
<name>A0A1E4T8V8_9ASCO</name>
<evidence type="ECO:0000259" key="12">
    <source>
        <dbReference type="Pfam" id="PF13691"/>
    </source>
</evidence>
<keyword evidence="14" id="KW-1185">Reference proteome</keyword>
<dbReference type="SUPFAM" id="SSF56281">
    <property type="entry name" value="Metallo-hydrolase/oxidoreductase"/>
    <property type="match status" value="2"/>
</dbReference>
<dbReference type="CDD" id="cd07718">
    <property type="entry name" value="RNaseZ_ELAC1_ELAC2-C-term-like_MBL-fold"/>
    <property type="match status" value="1"/>
</dbReference>
<dbReference type="GO" id="GO:0046872">
    <property type="term" value="F:metal ion binding"/>
    <property type="evidence" value="ECO:0007669"/>
    <property type="project" value="UniProtKB-KW"/>
</dbReference>
<dbReference type="EMBL" id="KV453847">
    <property type="protein sequence ID" value="ODV88205.1"/>
    <property type="molecule type" value="Genomic_DNA"/>
</dbReference>
<comment type="catalytic activity">
    <reaction evidence="1">
        <text>Endonucleolytic cleavage of RNA, removing extra 3' nucleotides from tRNA precursor, generating 3' termini of tRNAs. A 3'-hydroxy group is left at the tRNA terminus and a 5'-phosphoryl group is left at the trailer molecule.</text>
        <dbReference type="EC" id="3.1.26.11"/>
    </reaction>
</comment>
<feature type="compositionally biased region" description="Basic residues" evidence="11">
    <location>
        <begin position="789"/>
        <end position="802"/>
    </location>
</feature>
<proteinExistence type="inferred from homology"/>
<evidence type="ECO:0000256" key="4">
    <source>
        <dbReference type="ARBA" id="ARBA00012477"/>
    </source>
</evidence>
<dbReference type="PANTHER" id="PTHR12553:SF49">
    <property type="entry name" value="ZINC PHOSPHODIESTERASE ELAC PROTEIN 2"/>
    <property type="match status" value="1"/>
</dbReference>
<organism evidence="13 14">
    <name type="scientific">[Candida] arabinofermentans NRRL YB-2248</name>
    <dbReference type="NCBI Taxonomy" id="983967"/>
    <lineage>
        <taxon>Eukaryota</taxon>
        <taxon>Fungi</taxon>
        <taxon>Dikarya</taxon>
        <taxon>Ascomycota</taxon>
        <taxon>Saccharomycotina</taxon>
        <taxon>Pichiomycetes</taxon>
        <taxon>Pichiales</taxon>
        <taxon>Pichiaceae</taxon>
        <taxon>Ogataea</taxon>
        <taxon>Ogataea/Candida clade</taxon>
    </lineage>
</organism>
<comment type="cofactor">
    <cofactor evidence="2">
        <name>Zn(2+)</name>
        <dbReference type="ChEBI" id="CHEBI:29105"/>
    </cofactor>
</comment>
<reference evidence="14" key="1">
    <citation type="submission" date="2016-04" db="EMBL/GenBank/DDBJ databases">
        <title>Comparative genomics of biotechnologically important yeasts.</title>
        <authorList>
            <consortium name="DOE Joint Genome Institute"/>
            <person name="Riley R."/>
            <person name="Haridas S."/>
            <person name="Wolfe K.H."/>
            <person name="Lopes M.R."/>
            <person name="Hittinger C.T."/>
            <person name="Goker M."/>
            <person name="Salamov A."/>
            <person name="Wisecaver J."/>
            <person name="Long T.M."/>
            <person name="Aerts A.L."/>
            <person name="Barry K."/>
            <person name="Choi C."/>
            <person name="Clum A."/>
            <person name="Coughlan A.Y."/>
            <person name="Deshpande S."/>
            <person name="Douglass A.P."/>
            <person name="Hanson S.J."/>
            <person name="Klenk H.-P."/>
            <person name="Labutti K."/>
            <person name="Lapidus A."/>
            <person name="Lindquist E."/>
            <person name="Lipzen A."/>
            <person name="Meier-Kolthoff J.P."/>
            <person name="Ohm R.A."/>
            <person name="Otillar R.P."/>
            <person name="Pangilinan J."/>
            <person name="Peng Y."/>
            <person name="Rokas A."/>
            <person name="Rosa C.A."/>
            <person name="Scheuner C."/>
            <person name="Sibirny A.A."/>
            <person name="Slot J.C."/>
            <person name="Stielow J.B."/>
            <person name="Sun H."/>
            <person name="Kurtzman C.P."/>
            <person name="Blackwell M."/>
            <person name="Grigoriev I.V."/>
            <person name="Jeffries T.W."/>
        </authorList>
    </citation>
    <scope>NUCLEOTIDE SEQUENCE [LARGE SCALE GENOMIC DNA]</scope>
    <source>
        <strain evidence="14">NRRL YB-2248</strain>
    </source>
</reference>
<evidence type="ECO:0000256" key="11">
    <source>
        <dbReference type="SAM" id="MobiDB-lite"/>
    </source>
</evidence>
<evidence type="ECO:0000313" key="14">
    <source>
        <dbReference type="Proteomes" id="UP000094801"/>
    </source>
</evidence>
<keyword evidence="6" id="KW-0540">Nuclease</keyword>
<evidence type="ECO:0000256" key="10">
    <source>
        <dbReference type="ARBA" id="ARBA00022833"/>
    </source>
</evidence>
<dbReference type="InterPro" id="IPR047151">
    <property type="entry name" value="RNZ2-like"/>
</dbReference>
<evidence type="ECO:0000256" key="5">
    <source>
        <dbReference type="ARBA" id="ARBA00022694"/>
    </source>
</evidence>
<evidence type="ECO:0000256" key="3">
    <source>
        <dbReference type="ARBA" id="ARBA00007823"/>
    </source>
</evidence>
<dbReference type="OrthoDB" id="527344at2759"/>
<dbReference type="PANTHER" id="PTHR12553">
    <property type="entry name" value="ZINC PHOSPHODIESTERASE ELAC PROTEIN 2"/>
    <property type="match status" value="1"/>
</dbReference>
<feature type="compositionally biased region" description="Acidic residues" evidence="11">
    <location>
        <begin position="771"/>
        <end position="780"/>
    </location>
</feature>
<keyword evidence="7" id="KW-0479">Metal-binding</keyword>
<dbReference type="Gene3D" id="3.60.15.10">
    <property type="entry name" value="Ribonuclease Z/Hydroxyacylglutathione hydrolase-like"/>
    <property type="match status" value="2"/>
</dbReference>
<dbReference type="Pfam" id="PF13691">
    <property type="entry name" value="Lactamase_B_4"/>
    <property type="match status" value="1"/>
</dbReference>
<keyword evidence="9" id="KW-0378">Hydrolase</keyword>
<evidence type="ECO:0000256" key="6">
    <source>
        <dbReference type="ARBA" id="ARBA00022722"/>
    </source>
</evidence>
<dbReference type="Proteomes" id="UP000094801">
    <property type="component" value="Unassembled WGS sequence"/>
</dbReference>
<dbReference type="GO" id="GO:1990180">
    <property type="term" value="P:mitochondrial tRNA 3'-end processing"/>
    <property type="evidence" value="ECO:0007669"/>
    <property type="project" value="TreeGrafter"/>
</dbReference>